<accession>A0A4Y2WGB6</accession>
<evidence type="ECO:0000313" key="1">
    <source>
        <dbReference type="EMBL" id="GBO35067.1"/>
    </source>
</evidence>
<organism evidence="1 2">
    <name type="scientific">Araneus ventricosus</name>
    <name type="common">Orbweaver spider</name>
    <name type="synonym">Epeira ventricosa</name>
    <dbReference type="NCBI Taxonomy" id="182803"/>
    <lineage>
        <taxon>Eukaryota</taxon>
        <taxon>Metazoa</taxon>
        <taxon>Ecdysozoa</taxon>
        <taxon>Arthropoda</taxon>
        <taxon>Chelicerata</taxon>
        <taxon>Arachnida</taxon>
        <taxon>Araneae</taxon>
        <taxon>Araneomorphae</taxon>
        <taxon>Entelegynae</taxon>
        <taxon>Araneoidea</taxon>
        <taxon>Araneidae</taxon>
        <taxon>Araneus</taxon>
    </lineage>
</organism>
<evidence type="ECO:0000313" key="2">
    <source>
        <dbReference type="Proteomes" id="UP000499080"/>
    </source>
</evidence>
<comment type="caution">
    <text evidence="1">The sequence shown here is derived from an EMBL/GenBank/DDBJ whole genome shotgun (WGS) entry which is preliminary data.</text>
</comment>
<dbReference type="AlphaFoldDB" id="A0A4Y2WGB6"/>
<sequence length="121" mass="13315">MQGKHVTQVTGTTTLAQISYTNRQQFPSNNSTITFNIAQLTSFPARTADETPKSFLEGLRTPFIYPRSTGCYVTWKYLAHSSISSLNGDIEKMIAYSGIFDLSSRSGVQAWALPVSSCLPL</sequence>
<keyword evidence="2" id="KW-1185">Reference proteome</keyword>
<dbReference type="Proteomes" id="UP000499080">
    <property type="component" value="Unassembled WGS sequence"/>
</dbReference>
<gene>
    <name evidence="1" type="ORF">AVEN_271323_1</name>
</gene>
<proteinExistence type="predicted"/>
<reference evidence="1 2" key="1">
    <citation type="journal article" date="2019" name="Sci. Rep.">
        <title>Orb-weaving spider Araneus ventricosus genome elucidates the spidroin gene catalogue.</title>
        <authorList>
            <person name="Kono N."/>
            <person name="Nakamura H."/>
            <person name="Ohtoshi R."/>
            <person name="Moran D.A.P."/>
            <person name="Shinohara A."/>
            <person name="Yoshida Y."/>
            <person name="Fujiwara M."/>
            <person name="Mori M."/>
            <person name="Tomita M."/>
            <person name="Arakawa K."/>
        </authorList>
    </citation>
    <scope>NUCLEOTIDE SEQUENCE [LARGE SCALE GENOMIC DNA]</scope>
</reference>
<protein>
    <submittedName>
        <fullName evidence="1">Uncharacterized protein</fullName>
    </submittedName>
</protein>
<name>A0A4Y2WGB6_ARAVE</name>
<dbReference type="EMBL" id="BGPR01058978">
    <property type="protein sequence ID" value="GBO35067.1"/>
    <property type="molecule type" value="Genomic_DNA"/>
</dbReference>